<reference evidence="1" key="1">
    <citation type="journal article" date="2023" name="IScience">
        <title>Live-bearing cockroach genome reveals convergent evolutionary mechanisms linked to viviparity in insects and beyond.</title>
        <authorList>
            <person name="Fouks B."/>
            <person name="Harrison M.C."/>
            <person name="Mikhailova A.A."/>
            <person name="Marchal E."/>
            <person name="English S."/>
            <person name="Carruthers M."/>
            <person name="Jennings E.C."/>
            <person name="Chiamaka E.L."/>
            <person name="Frigard R.A."/>
            <person name="Pippel M."/>
            <person name="Attardo G.M."/>
            <person name="Benoit J.B."/>
            <person name="Bornberg-Bauer E."/>
            <person name="Tobe S.S."/>
        </authorList>
    </citation>
    <scope>NUCLEOTIDE SEQUENCE</scope>
    <source>
        <strain evidence="1">Stay&amp;Tobe</strain>
    </source>
</reference>
<comment type="caution">
    <text evidence="1">The sequence shown here is derived from an EMBL/GenBank/DDBJ whole genome shotgun (WGS) entry which is preliminary data.</text>
</comment>
<proteinExistence type="predicted"/>
<feature type="non-terminal residue" evidence="1">
    <location>
        <position position="67"/>
    </location>
</feature>
<accession>A0AAD8AAN8</accession>
<dbReference type="EMBL" id="JASPKZ010002327">
    <property type="protein sequence ID" value="KAJ9595599.1"/>
    <property type="molecule type" value="Genomic_DNA"/>
</dbReference>
<dbReference type="AlphaFoldDB" id="A0AAD8AAN8"/>
<name>A0AAD8AAN8_DIPPU</name>
<reference evidence="1" key="2">
    <citation type="submission" date="2023-05" db="EMBL/GenBank/DDBJ databases">
        <authorList>
            <person name="Fouks B."/>
        </authorList>
    </citation>
    <scope>NUCLEOTIDE SEQUENCE</scope>
    <source>
        <strain evidence="1">Stay&amp;Tobe</strain>
        <tissue evidence="1">Testes</tissue>
    </source>
</reference>
<gene>
    <name evidence="1" type="ORF">L9F63_013220</name>
</gene>
<evidence type="ECO:0000313" key="1">
    <source>
        <dbReference type="EMBL" id="KAJ9595599.1"/>
    </source>
</evidence>
<protein>
    <submittedName>
        <fullName evidence="1">Uncharacterized protein</fullName>
    </submittedName>
</protein>
<evidence type="ECO:0000313" key="2">
    <source>
        <dbReference type="Proteomes" id="UP001233999"/>
    </source>
</evidence>
<sequence length="67" mass="7743">SIVAAPNLYFWAIPDVFTVDVGTNEAATSDFFNASSAFPPYSFHFNKKLEIFYVSYRHDNILYIDRQ</sequence>
<keyword evidence="2" id="KW-1185">Reference proteome</keyword>
<dbReference type="Proteomes" id="UP001233999">
    <property type="component" value="Unassembled WGS sequence"/>
</dbReference>
<feature type="non-terminal residue" evidence="1">
    <location>
        <position position="1"/>
    </location>
</feature>
<organism evidence="1 2">
    <name type="scientific">Diploptera punctata</name>
    <name type="common">Pacific beetle cockroach</name>
    <dbReference type="NCBI Taxonomy" id="6984"/>
    <lineage>
        <taxon>Eukaryota</taxon>
        <taxon>Metazoa</taxon>
        <taxon>Ecdysozoa</taxon>
        <taxon>Arthropoda</taxon>
        <taxon>Hexapoda</taxon>
        <taxon>Insecta</taxon>
        <taxon>Pterygota</taxon>
        <taxon>Neoptera</taxon>
        <taxon>Polyneoptera</taxon>
        <taxon>Dictyoptera</taxon>
        <taxon>Blattodea</taxon>
        <taxon>Blaberoidea</taxon>
        <taxon>Blaberidae</taxon>
        <taxon>Diplopterinae</taxon>
        <taxon>Diploptera</taxon>
    </lineage>
</organism>